<keyword evidence="3" id="KW-0804">Transcription</keyword>
<dbReference type="InterPro" id="IPR009057">
    <property type="entry name" value="Homeodomain-like_sf"/>
</dbReference>
<proteinExistence type="predicted"/>
<dbReference type="PROSITE" id="PS50977">
    <property type="entry name" value="HTH_TETR_2"/>
    <property type="match status" value="1"/>
</dbReference>
<evidence type="ECO:0000259" key="5">
    <source>
        <dbReference type="PROSITE" id="PS50977"/>
    </source>
</evidence>
<accession>K6WFC8</accession>
<evidence type="ECO:0000256" key="2">
    <source>
        <dbReference type="ARBA" id="ARBA00023125"/>
    </source>
</evidence>
<dbReference type="EMBL" id="BAHC01000118">
    <property type="protein sequence ID" value="GAB90867.1"/>
    <property type="molecule type" value="Genomic_DNA"/>
</dbReference>
<evidence type="ECO:0000256" key="3">
    <source>
        <dbReference type="ARBA" id="ARBA00023163"/>
    </source>
</evidence>
<organism evidence="6 7">
    <name type="scientific">Gordonia rhizosphera NBRC 16068</name>
    <dbReference type="NCBI Taxonomy" id="1108045"/>
    <lineage>
        <taxon>Bacteria</taxon>
        <taxon>Bacillati</taxon>
        <taxon>Actinomycetota</taxon>
        <taxon>Actinomycetes</taxon>
        <taxon>Mycobacteriales</taxon>
        <taxon>Gordoniaceae</taxon>
        <taxon>Gordonia</taxon>
    </lineage>
</organism>
<evidence type="ECO:0000256" key="1">
    <source>
        <dbReference type="ARBA" id="ARBA00023015"/>
    </source>
</evidence>
<dbReference type="eggNOG" id="COG1309">
    <property type="taxonomic scope" value="Bacteria"/>
</dbReference>
<reference evidence="6 7" key="1">
    <citation type="submission" date="2012-08" db="EMBL/GenBank/DDBJ databases">
        <title>Whole genome shotgun sequence of Gordonia rhizosphera NBRC 16068.</title>
        <authorList>
            <person name="Takarada H."/>
            <person name="Isaki S."/>
            <person name="Hosoyama A."/>
            <person name="Tsuchikane K."/>
            <person name="Katsumata H."/>
            <person name="Baba S."/>
            <person name="Ohji S."/>
            <person name="Yamazaki S."/>
            <person name="Fujita N."/>
        </authorList>
    </citation>
    <scope>NUCLEOTIDE SEQUENCE [LARGE SCALE GENOMIC DNA]</scope>
    <source>
        <strain evidence="6 7">NBRC 16068</strain>
    </source>
</reference>
<dbReference type="InterPro" id="IPR001647">
    <property type="entry name" value="HTH_TetR"/>
</dbReference>
<evidence type="ECO:0000313" key="7">
    <source>
        <dbReference type="Proteomes" id="UP000008363"/>
    </source>
</evidence>
<keyword evidence="1" id="KW-0805">Transcription regulation</keyword>
<dbReference type="GO" id="GO:0003700">
    <property type="term" value="F:DNA-binding transcription factor activity"/>
    <property type="evidence" value="ECO:0007669"/>
    <property type="project" value="TreeGrafter"/>
</dbReference>
<dbReference type="STRING" id="1108045.GORHZ_118_00840"/>
<dbReference type="GO" id="GO:0000976">
    <property type="term" value="F:transcription cis-regulatory region binding"/>
    <property type="evidence" value="ECO:0007669"/>
    <property type="project" value="TreeGrafter"/>
</dbReference>
<evidence type="ECO:0000313" key="6">
    <source>
        <dbReference type="EMBL" id="GAB90867.1"/>
    </source>
</evidence>
<feature type="domain" description="HTH tetR-type" evidence="5">
    <location>
        <begin position="15"/>
        <end position="75"/>
    </location>
</feature>
<dbReference type="InterPro" id="IPR050109">
    <property type="entry name" value="HTH-type_TetR-like_transc_reg"/>
</dbReference>
<dbReference type="SUPFAM" id="SSF46689">
    <property type="entry name" value="Homeodomain-like"/>
    <property type="match status" value="1"/>
</dbReference>
<gene>
    <name evidence="6" type="ORF">GORHZ_118_00840</name>
</gene>
<dbReference type="OrthoDB" id="3291296at2"/>
<name>K6WFC8_9ACTN</name>
<keyword evidence="2 4" id="KW-0238">DNA-binding</keyword>
<protein>
    <submittedName>
        <fullName evidence="6">Putative TetR family transcriptional regulator</fullName>
    </submittedName>
</protein>
<dbReference type="Pfam" id="PF00440">
    <property type="entry name" value="TetR_N"/>
    <property type="match status" value="1"/>
</dbReference>
<comment type="caution">
    <text evidence="6">The sequence shown here is derived from an EMBL/GenBank/DDBJ whole genome shotgun (WGS) entry which is preliminary data.</text>
</comment>
<feature type="DNA-binding region" description="H-T-H motif" evidence="4">
    <location>
        <begin position="38"/>
        <end position="57"/>
    </location>
</feature>
<dbReference type="PANTHER" id="PTHR30055">
    <property type="entry name" value="HTH-TYPE TRANSCRIPTIONAL REGULATOR RUTR"/>
    <property type="match status" value="1"/>
</dbReference>
<dbReference type="PANTHER" id="PTHR30055:SF234">
    <property type="entry name" value="HTH-TYPE TRANSCRIPTIONAL REGULATOR BETI"/>
    <property type="match status" value="1"/>
</dbReference>
<dbReference type="AlphaFoldDB" id="K6WFC8"/>
<evidence type="ECO:0000256" key="4">
    <source>
        <dbReference type="PROSITE-ProRule" id="PRU00335"/>
    </source>
</evidence>
<dbReference type="Gene3D" id="1.10.357.10">
    <property type="entry name" value="Tetracycline Repressor, domain 2"/>
    <property type="match status" value="1"/>
</dbReference>
<dbReference type="Proteomes" id="UP000008363">
    <property type="component" value="Unassembled WGS sequence"/>
</dbReference>
<keyword evidence="7" id="KW-1185">Reference proteome</keyword>
<sequence>MNGSPNHDRRAERREATRREIVETAWDIAHSEGLASVTLREIANRIGMRPPSLYTHFESKNAVFDAMFADGYRQMDETFAAASPPSEPRAILLVVAELFFDFATADEARHQLLFARTLPGFTPSETAYATSLRQYERFRGFMAAAGVTDPDDLDLWAALSAGIVSQQLANDPGGDRWRRQLPRVVDMFCYAVGLPDSQPARSRR</sequence>